<evidence type="ECO:0000256" key="5">
    <source>
        <dbReference type="ARBA" id="ARBA00023212"/>
    </source>
</evidence>
<evidence type="ECO:0000256" key="4">
    <source>
        <dbReference type="ARBA" id="ARBA00022701"/>
    </source>
</evidence>
<dbReference type="Pfam" id="PF06886">
    <property type="entry name" value="TPX2"/>
    <property type="match status" value="1"/>
</dbReference>
<proteinExistence type="inferred from homology"/>
<evidence type="ECO:0000256" key="6">
    <source>
        <dbReference type="SAM" id="MobiDB-lite"/>
    </source>
</evidence>
<keyword evidence="3" id="KW-0963">Cytoplasm</keyword>
<evidence type="ECO:0000313" key="10">
    <source>
        <dbReference type="Proteomes" id="UP000775213"/>
    </source>
</evidence>
<dbReference type="InterPro" id="IPR009675">
    <property type="entry name" value="TPX2_fam"/>
</dbReference>
<dbReference type="GO" id="GO:0008017">
    <property type="term" value="F:microtubule binding"/>
    <property type="evidence" value="ECO:0007669"/>
    <property type="project" value="TreeGrafter"/>
</dbReference>
<dbReference type="GO" id="GO:0030295">
    <property type="term" value="F:protein kinase activator activity"/>
    <property type="evidence" value="ECO:0007669"/>
    <property type="project" value="TreeGrafter"/>
</dbReference>
<sequence>MHVTLNNQKRSSRDEYPRFYNDSWRFHEQHSVTIHQYVFICLATPATVLQNFSISFVLFFHVSLKSGSKHMEDPSGFSSPKCIKYNAVSRSSNGRKSGKGGQLQPVKLHTEQRAGQAKEPGIVRKVQEYVAEDPPKHLPLTNVKTQNLSKLSVKEQTKSHNFKLHTEERAARRAGFNHLVASKISTMEILRRFEEKIQKVIEEEEIKIMRKDMVPKAQLMPIFDRPFLPQRSTRPLTVPKEPNFRFLDKNCGSAQDSYTVYQYFSQNLKAIR</sequence>
<keyword evidence="5" id="KW-0206">Cytoskeleton</keyword>
<evidence type="ECO:0000256" key="2">
    <source>
        <dbReference type="ARBA" id="ARBA00005885"/>
    </source>
</evidence>
<keyword evidence="4" id="KW-0493">Microtubule</keyword>
<feature type="transmembrane region" description="Helical" evidence="7">
    <location>
        <begin position="37"/>
        <end position="62"/>
    </location>
</feature>
<dbReference type="GO" id="GO:0090307">
    <property type="term" value="P:mitotic spindle assembly"/>
    <property type="evidence" value="ECO:0007669"/>
    <property type="project" value="TreeGrafter"/>
</dbReference>
<dbReference type="PANTHER" id="PTHR14326:SF64">
    <property type="entry name" value="TPX2 C-TERMINAL DOMAIN-CONTAINING PROTEIN"/>
    <property type="match status" value="1"/>
</dbReference>
<accession>A0AAV7HJG7</accession>
<dbReference type="InterPro" id="IPR027329">
    <property type="entry name" value="TPX2_C"/>
</dbReference>
<protein>
    <recommendedName>
        <fullName evidence="8">TPX2 C-terminal domain-containing protein</fullName>
    </recommendedName>
</protein>
<keyword evidence="7" id="KW-0812">Transmembrane</keyword>
<keyword evidence="10" id="KW-1185">Reference proteome</keyword>
<dbReference type="AlphaFoldDB" id="A0AAV7HJG7"/>
<gene>
    <name evidence="9" type="ORF">IEQ34_003005</name>
</gene>
<comment type="similarity">
    <text evidence="2">Belongs to the TPX2 family.</text>
</comment>
<feature type="region of interest" description="Disordered" evidence="6">
    <location>
        <begin position="89"/>
        <end position="117"/>
    </location>
</feature>
<dbReference type="Proteomes" id="UP000775213">
    <property type="component" value="Unassembled WGS sequence"/>
</dbReference>
<evidence type="ECO:0000313" key="9">
    <source>
        <dbReference type="EMBL" id="KAH0467972.1"/>
    </source>
</evidence>
<keyword evidence="7" id="KW-1133">Transmembrane helix</keyword>
<comment type="caution">
    <text evidence="9">The sequence shown here is derived from an EMBL/GenBank/DDBJ whole genome shotgun (WGS) entry which is preliminary data.</text>
</comment>
<organism evidence="9 10">
    <name type="scientific">Dendrobium chrysotoxum</name>
    <name type="common">Orchid</name>
    <dbReference type="NCBI Taxonomy" id="161865"/>
    <lineage>
        <taxon>Eukaryota</taxon>
        <taxon>Viridiplantae</taxon>
        <taxon>Streptophyta</taxon>
        <taxon>Embryophyta</taxon>
        <taxon>Tracheophyta</taxon>
        <taxon>Spermatophyta</taxon>
        <taxon>Magnoliopsida</taxon>
        <taxon>Liliopsida</taxon>
        <taxon>Asparagales</taxon>
        <taxon>Orchidaceae</taxon>
        <taxon>Epidendroideae</taxon>
        <taxon>Malaxideae</taxon>
        <taxon>Dendrobiinae</taxon>
        <taxon>Dendrobium</taxon>
    </lineage>
</organism>
<evidence type="ECO:0000256" key="7">
    <source>
        <dbReference type="SAM" id="Phobius"/>
    </source>
</evidence>
<comment type="subcellular location">
    <subcellularLocation>
        <location evidence="1">Cytoplasm</location>
        <location evidence="1">Cytoskeleton</location>
    </subcellularLocation>
</comment>
<dbReference type="GO" id="GO:0005819">
    <property type="term" value="C:spindle"/>
    <property type="evidence" value="ECO:0007669"/>
    <property type="project" value="InterPro"/>
</dbReference>
<reference evidence="9 10" key="1">
    <citation type="journal article" date="2021" name="Hortic Res">
        <title>Chromosome-scale assembly of the Dendrobium chrysotoxum genome enhances the understanding of orchid evolution.</title>
        <authorList>
            <person name="Zhang Y."/>
            <person name="Zhang G.Q."/>
            <person name="Zhang D."/>
            <person name="Liu X.D."/>
            <person name="Xu X.Y."/>
            <person name="Sun W.H."/>
            <person name="Yu X."/>
            <person name="Zhu X."/>
            <person name="Wang Z.W."/>
            <person name="Zhao X."/>
            <person name="Zhong W.Y."/>
            <person name="Chen H."/>
            <person name="Yin W.L."/>
            <person name="Huang T."/>
            <person name="Niu S.C."/>
            <person name="Liu Z.J."/>
        </authorList>
    </citation>
    <scope>NUCLEOTIDE SEQUENCE [LARGE SCALE GENOMIC DNA]</scope>
    <source>
        <strain evidence="9">Lindl</strain>
    </source>
</reference>
<evidence type="ECO:0000256" key="1">
    <source>
        <dbReference type="ARBA" id="ARBA00004245"/>
    </source>
</evidence>
<dbReference type="EMBL" id="JAGFBR010000004">
    <property type="protein sequence ID" value="KAH0467972.1"/>
    <property type="molecule type" value="Genomic_DNA"/>
</dbReference>
<keyword evidence="7" id="KW-0472">Membrane</keyword>
<dbReference type="PANTHER" id="PTHR14326">
    <property type="entry name" value="TARGETING PROTEIN FOR XKLP2"/>
    <property type="match status" value="1"/>
</dbReference>
<feature type="domain" description="TPX2 C-terminal" evidence="8">
    <location>
        <begin position="162"/>
        <end position="237"/>
    </location>
</feature>
<evidence type="ECO:0000256" key="3">
    <source>
        <dbReference type="ARBA" id="ARBA00022490"/>
    </source>
</evidence>
<dbReference type="GO" id="GO:0005880">
    <property type="term" value="C:nuclear microtubule"/>
    <property type="evidence" value="ECO:0007669"/>
    <property type="project" value="TreeGrafter"/>
</dbReference>
<dbReference type="GO" id="GO:0060236">
    <property type="term" value="P:regulation of mitotic spindle organization"/>
    <property type="evidence" value="ECO:0007669"/>
    <property type="project" value="InterPro"/>
</dbReference>
<name>A0AAV7HJG7_DENCH</name>
<evidence type="ECO:0000259" key="8">
    <source>
        <dbReference type="Pfam" id="PF06886"/>
    </source>
</evidence>